<accession>A0A5A7NY34</accession>
<protein>
    <submittedName>
        <fullName evidence="1">DNA-directed RNA polymerase subunit beta</fullName>
    </submittedName>
</protein>
<keyword evidence="2" id="KW-1185">Reference proteome</keyword>
<dbReference type="GO" id="GO:0000428">
    <property type="term" value="C:DNA-directed RNA polymerase complex"/>
    <property type="evidence" value="ECO:0007669"/>
    <property type="project" value="UniProtKB-KW"/>
</dbReference>
<dbReference type="EMBL" id="BKCP01000003">
    <property type="protein sequence ID" value="GER25390.1"/>
    <property type="molecule type" value="Genomic_DNA"/>
</dbReference>
<sequence>MKCQFSIFIQAEVTLIVASQSKIEKGPTSLNDKSIIDSIPATPLGQQVHIGQTMHYKSLFILKWYPSTKPSLTEIEMEATFNDFGVGSIHFLCLANANYDNAIDIMTKSIKLYLNGAATNTTDRALATILTILFLIQENRTKDSLYRDKVQTPRSLYKVTVLRSIVECILH</sequence>
<comment type="caution">
    <text evidence="1">The sequence shown here is derived from an EMBL/GenBank/DDBJ whole genome shotgun (WGS) entry which is preliminary data.</text>
</comment>
<proteinExistence type="predicted"/>
<reference evidence="2" key="1">
    <citation type="journal article" date="2019" name="Curr. Biol.">
        <title>Genome Sequence of Striga asiatica Provides Insight into the Evolution of Plant Parasitism.</title>
        <authorList>
            <person name="Yoshida S."/>
            <person name="Kim S."/>
            <person name="Wafula E.K."/>
            <person name="Tanskanen J."/>
            <person name="Kim Y.M."/>
            <person name="Honaas L."/>
            <person name="Yang Z."/>
            <person name="Spallek T."/>
            <person name="Conn C.E."/>
            <person name="Ichihashi Y."/>
            <person name="Cheong K."/>
            <person name="Cui S."/>
            <person name="Der J.P."/>
            <person name="Gundlach H."/>
            <person name="Jiao Y."/>
            <person name="Hori C."/>
            <person name="Ishida J.K."/>
            <person name="Kasahara H."/>
            <person name="Kiba T."/>
            <person name="Kim M.S."/>
            <person name="Koo N."/>
            <person name="Laohavisit A."/>
            <person name="Lee Y.H."/>
            <person name="Lumba S."/>
            <person name="McCourt P."/>
            <person name="Mortimer J.C."/>
            <person name="Mutuku J.M."/>
            <person name="Nomura T."/>
            <person name="Sasaki-Sekimoto Y."/>
            <person name="Seto Y."/>
            <person name="Wang Y."/>
            <person name="Wakatake T."/>
            <person name="Sakakibara H."/>
            <person name="Demura T."/>
            <person name="Yamaguchi S."/>
            <person name="Yoneyama K."/>
            <person name="Manabe R.I."/>
            <person name="Nelson D.C."/>
            <person name="Schulman A.H."/>
            <person name="Timko M.P."/>
            <person name="dePamphilis C.W."/>
            <person name="Choi D."/>
            <person name="Shirasu K."/>
        </authorList>
    </citation>
    <scope>NUCLEOTIDE SEQUENCE [LARGE SCALE GENOMIC DNA]</scope>
    <source>
        <strain evidence="2">cv. UVA1</strain>
    </source>
</reference>
<name>A0A5A7NY34_STRAF</name>
<keyword evidence="1" id="KW-0804">Transcription</keyword>
<keyword evidence="1" id="KW-0240">DNA-directed RNA polymerase</keyword>
<evidence type="ECO:0000313" key="2">
    <source>
        <dbReference type="Proteomes" id="UP000325081"/>
    </source>
</evidence>
<feature type="non-terminal residue" evidence="1">
    <location>
        <position position="171"/>
    </location>
</feature>
<dbReference type="Proteomes" id="UP000325081">
    <property type="component" value="Unassembled WGS sequence"/>
</dbReference>
<organism evidence="1 2">
    <name type="scientific">Striga asiatica</name>
    <name type="common">Asiatic witchweed</name>
    <name type="synonym">Buchnera asiatica</name>
    <dbReference type="NCBI Taxonomy" id="4170"/>
    <lineage>
        <taxon>Eukaryota</taxon>
        <taxon>Viridiplantae</taxon>
        <taxon>Streptophyta</taxon>
        <taxon>Embryophyta</taxon>
        <taxon>Tracheophyta</taxon>
        <taxon>Spermatophyta</taxon>
        <taxon>Magnoliopsida</taxon>
        <taxon>eudicotyledons</taxon>
        <taxon>Gunneridae</taxon>
        <taxon>Pentapetalae</taxon>
        <taxon>asterids</taxon>
        <taxon>lamiids</taxon>
        <taxon>Lamiales</taxon>
        <taxon>Orobanchaceae</taxon>
        <taxon>Buchnereae</taxon>
        <taxon>Striga</taxon>
    </lineage>
</organism>
<evidence type="ECO:0000313" key="1">
    <source>
        <dbReference type="EMBL" id="GER25390.1"/>
    </source>
</evidence>
<dbReference type="AlphaFoldDB" id="A0A5A7NY34"/>
<gene>
    <name evidence="1" type="ORF">STAS_00965</name>
</gene>